<dbReference type="Pfam" id="PF13456">
    <property type="entry name" value="RVT_3"/>
    <property type="match status" value="1"/>
</dbReference>
<evidence type="ECO:0000259" key="1">
    <source>
        <dbReference type="Pfam" id="PF13456"/>
    </source>
</evidence>
<dbReference type="Gene3D" id="3.30.420.10">
    <property type="entry name" value="Ribonuclease H-like superfamily/Ribonuclease H"/>
    <property type="match status" value="1"/>
</dbReference>
<dbReference type="InterPro" id="IPR044730">
    <property type="entry name" value="RNase_H-like_dom_plant"/>
</dbReference>
<accession>A0A5B6VIZ2</accession>
<protein>
    <submittedName>
        <fullName evidence="3">Reverse transcriptase</fullName>
    </submittedName>
</protein>
<evidence type="ECO:0000313" key="3">
    <source>
        <dbReference type="EMBL" id="KAA3469190.1"/>
    </source>
</evidence>
<dbReference type="PANTHER" id="PTHR47074:SF61">
    <property type="entry name" value="RNASE H TYPE-1 DOMAIN-CONTAINING PROTEIN"/>
    <property type="match status" value="1"/>
</dbReference>
<dbReference type="InterPro" id="IPR052929">
    <property type="entry name" value="RNase_H-like_EbsB-rel"/>
</dbReference>
<dbReference type="EMBL" id="SMMG02000006">
    <property type="protein sequence ID" value="KAA3469190.1"/>
    <property type="molecule type" value="Genomic_DNA"/>
</dbReference>
<name>A0A5B6VIZ2_9ROSI</name>
<dbReference type="GO" id="GO:0003676">
    <property type="term" value="F:nucleic acid binding"/>
    <property type="evidence" value="ECO:0007669"/>
    <property type="project" value="InterPro"/>
</dbReference>
<organism evidence="3 4">
    <name type="scientific">Gossypium australe</name>
    <dbReference type="NCBI Taxonomy" id="47621"/>
    <lineage>
        <taxon>Eukaryota</taxon>
        <taxon>Viridiplantae</taxon>
        <taxon>Streptophyta</taxon>
        <taxon>Embryophyta</taxon>
        <taxon>Tracheophyta</taxon>
        <taxon>Spermatophyta</taxon>
        <taxon>Magnoliopsida</taxon>
        <taxon>eudicotyledons</taxon>
        <taxon>Gunneridae</taxon>
        <taxon>Pentapetalae</taxon>
        <taxon>rosids</taxon>
        <taxon>malvids</taxon>
        <taxon>Malvales</taxon>
        <taxon>Malvaceae</taxon>
        <taxon>Malvoideae</taxon>
        <taxon>Gossypium</taxon>
    </lineage>
</organism>
<comment type="caution">
    <text evidence="3">The sequence shown here is derived from an EMBL/GenBank/DDBJ whole genome shotgun (WGS) entry which is preliminary data.</text>
</comment>
<gene>
    <name evidence="3" type="ORF">EPI10_015002</name>
</gene>
<dbReference type="OrthoDB" id="1109261at2759"/>
<dbReference type="CDD" id="cd06222">
    <property type="entry name" value="RNase_H_like"/>
    <property type="match status" value="1"/>
</dbReference>
<dbReference type="PANTHER" id="PTHR47074">
    <property type="entry name" value="BNAC02G40300D PROTEIN"/>
    <property type="match status" value="1"/>
</dbReference>
<sequence>MVFLMETKSDQKHMKSVRKRCGFTNGIDIEVDESRGGLCLAWKGDIEVTIKSYSKWHIDTMESIEQVIKEAWETNSDPLMEKLGNLQNRLKMWARSYKNKREDRKKSISDEINIDLLASFREEEIWTALKEMGPTKAPGPDGFPALFYQSEGLSSLLRSAKKKGLIKGAKASRRRPGISHLLFADDYIMFGEAIEKGARIMKDILKEYESCSGQCINFNKSTIFYSSNTSSEKREEASSRAKLQNIGGKKESENVEFIGANGNVCVGRKKKLVWGLGIWLSSILPYWQNKGGDWGILVLMFGAVFGRLKLHWKKIGEPSGEFLVRSTYKLLQRIDPTAYALQNFYKEFYKKLWRIDLSSKIKLLIWKIYWNYLLTRVNLSLRSVTRNILCPRCGDKEENIHHLFRECPVSKSVWRELSDPIFSMFPEAEFIEWLTKVFVLLPPRKCRIYCGTLWAIWGDRNSRIHNKQGKSNQEIVKFVYGYLKELDRLKTEKQKSMFSEMKWRHPPGQTLKINFDGAFDERRKQSASGVVVRDKKGRILLKKSELHSGVDSAFAAEAIACRRATQIALEINREDIIIE</sequence>
<dbReference type="AlphaFoldDB" id="A0A5B6VIZ2"/>
<dbReference type="Proteomes" id="UP000325315">
    <property type="component" value="Unassembled WGS sequence"/>
</dbReference>
<dbReference type="InterPro" id="IPR002156">
    <property type="entry name" value="RNaseH_domain"/>
</dbReference>
<feature type="domain" description="RNase H type-1" evidence="1">
    <location>
        <begin position="514"/>
        <end position="579"/>
    </location>
</feature>
<dbReference type="Pfam" id="PF13966">
    <property type="entry name" value="zf-RVT"/>
    <property type="match status" value="1"/>
</dbReference>
<dbReference type="GO" id="GO:0004523">
    <property type="term" value="F:RNA-DNA hybrid ribonuclease activity"/>
    <property type="evidence" value="ECO:0007669"/>
    <property type="project" value="InterPro"/>
</dbReference>
<dbReference type="InterPro" id="IPR036397">
    <property type="entry name" value="RNaseH_sf"/>
</dbReference>
<dbReference type="GO" id="GO:0003964">
    <property type="term" value="F:RNA-directed DNA polymerase activity"/>
    <property type="evidence" value="ECO:0007669"/>
    <property type="project" value="UniProtKB-KW"/>
</dbReference>
<keyword evidence="3" id="KW-0695">RNA-directed DNA polymerase</keyword>
<reference evidence="4" key="1">
    <citation type="journal article" date="2019" name="Plant Biotechnol. J.">
        <title>Genome sequencing of the Australian wild diploid species Gossypium australe highlights disease resistance and delayed gland morphogenesis.</title>
        <authorList>
            <person name="Cai Y."/>
            <person name="Cai X."/>
            <person name="Wang Q."/>
            <person name="Wang P."/>
            <person name="Zhang Y."/>
            <person name="Cai C."/>
            <person name="Xu Y."/>
            <person name="Wang K."/>
            <person name="Zhou Z."/>
            <person name="Wang C."/>
            <person name="Geng S."/>
            <person name="Li B."/>
            <person name="Dong Q."/>
            <person name="Hou Y."/>
            <person name="Wang H."/>
            <person name="Ai P."/>
            <person name="Liu Z."/>
            <person name="Yi F."/>
            <person name="Sun M."/>
            <person name="An G."/>
            <person name="Cheng J."/>
            <person name="Zhang Y."/>
            <person name="Shi Q."/>
            <person name="Xie Y."/>
            <person name="Shi X."/>
            <person name="Chang Y."/>
            <person name="Huang F."/>
            <person name="Chen Y."/>
            <person name="Hong S."/>
            <person name="Mi L."/>
            <person name="Sun Q."/>
            <person name="Zhang L."/>
            <person name="Zhou B."/>
            <person name="Peng R."/>
            <person name="Zhang X."/>
            <person name="Liu F."/>
        </authorList>
    </citation>
    <scope>NUCLEOTIDE SEQUENCE [LARGE SCALE GENOMIC DNA]</scope>
    <source>
        <strain evidence="4">cv. PA1801</strain>
    </source>
</reference>
<keyword evidence="3" id="KW-0808">Transferase</keyword>
<proteinExistence type="predicted"/>
<keyword evidence="3" id="KW-0548">Nucleotidyltransferase</keyword>
<feature type="domain" description="Reverse transcriptase zinc-binding" evidence="2">
    <location>
        <begin position="322"/>
        <end position="414"/>
    </location>
</feature>
<dbReference type="InterPro" id="IPR026960">
    <property type="entry name" value="RVT-Znf"/>
</dbReference>
<keyword evidence="4" id="KW-1185">Reference proteome</keyword>
<evidence type="ECO:0000313" key="4">
    <source>
        <dbReference type="Proteomes" id="UP000325315"/>
    </source>
</evidence>
<evidence type="ECO:0000259" key="2">
    <source>
        <dbReference type="Pfam" id="PF13966"/>
    </source>
</evidence>